<dbReference type="PANTHER" id="PTHR11647:SF1">
    <property type="entry name" value="COLLAPSIN RESPONSE MEDIATOR PROTEIN"/>
    <property type="match status" value="1"/>
</dbReference>
<dbReference type="SUPFAM" id="SSF51338">
    <property type="entry name" value="Composite domain of metallo-dependent hydrolases"/>
    <property type="match status" value="1"/>
</dbReference>
<dbReference type="OrthoDB" id="9775607at2"/>
<reference evidence="3" key="1">
    <citation type="submission" date="2016-10" db="EMBL/GenBank/DDBJ databases">
        <authorList>
            <person name="Varghese N."/>
            <person name="Submissions S."/>
        </authorList>
    </citation>
    <scope>NUCLEOTIDE SEQUENCE [LARGE SCALE GENOMIC DNA]</scope>
    <source>
        <strain evidence="3">CGMCC 1.12402</strain>
    </source>
</reference>
<dbReference type="PROSITE" id="PS51257">
    <property type="entry name" value="PROKAR_LIPOPROTEIN"/>
    <property type="match status" value="1"/>
</dbReference>
<protein>
    <submittedName>
        <fullName evidence="2">N-acyl-D-amino-acid deacylase</fullName>
    </submittedName>
</protein>
<dbReference type="RefSeq" id="WP_090257668.1">
    <property type="nucleotide sequence ID" value="NZ_FOIR01000001.1"/>
</dbReference>
<dbReference type="STRING" id="1267423.SAMN05216290_1271"/>
<dbReference type="GO" id="GO:0016811">
    <property type="term" value="F:hydrolase activity, acting on carbon-nitrogen (but not peptide) bonds, in linear amides"/>
    <property type="evidence" value="ECO:0007669"/>
    <property type="project" value="InterPro"/>
</dbReference>
<accession>A0A1I0NK57</accession>
<proteinExistence type="predicted"/>
<dbReference type="SUPFAM" id="SSF51556">
    <property type="entry name" value="Metallo-dependent hydrolases"/>
    <property type="match status" value="1"/>
</dbReference>
<dbReference type="Gene3D" id="3.30.1490.130">
    <property type="entry name" value="D-aminoacylase. Domain 3"/>
    <property type="match status" value="1"/>
</dbReference>
<dbReference type="EMBL" id="FOIR01000001">
    <property type="protein sequence ID" value="SEW01869.1"/>
    <property type="molecule type" value="Genomic_DNA"/>
</dbReference>
<evidence type="ECO:0000313" key="3">
    <source>
        <dbReference type="Proteomes" id="UP000199437"/>
    </source>
</evidence>
<sequence length="513" mass="55738">MKHFLLILSALALVACQSKSRFEQLLSRTDQFDIAIINGTVYDGLGQAGYQADLLIKDSVIAFIGDIDTAKIRYSKLLDAKGKVVSPGFIDLHVHGNPLSTASFQNFPAMGVTTIVLGQDGSHPGSSGLPAYINSMETAELEMNVALFAGHGSLRREAEIANEGTPSADQLNKMNTLLQAAFGAGAFGLSTGLEYVPGMYAQKDELTGLAKTVSANNGVLMSHVRNEDDDKVEASLQELFDLGEFCDVHISHIKVVYGKGEARGEEILELIDKQKQAGTNITADVYPYTASYTGIGILFPSWCKTNDQFQQVLKTRKKELETYLEARVIKRNGPEATLFGSGKYAGKTLAQIAKEEQRTYVDVLMDIGPQGASGAYFIMDEALQDVFITSPDISIASDGSPTMLHPRGHSTQARIIEKYVIAQKSLSLEEAIYKMSGLPAKTIGLTNRGVLKEGNKADVLIFNPDNIHETATYSNPHQLAKGFDEVIINGKLVRENGESSHINSGKLLKKKRN</sequence>
<dbReference type="InterPro" id="IPR011059">
    <property type="entry name" value="Metal-dep_hydrolase_composite"/>
</dbReference>
<dbReference type="InterPro" id="IPR013108">
    <property type="entry name" value="Amidohydro_3"/>
</dbReference>
<dbReference type="InterPro" id="IPR032466">
    <property type="entry name" value="Metal_Hydrolase"/>
</dbReference>
<keyword evidence="3" id="KW-1185">Reference proteome</keyword>
<dbReference type="AlphaFoldDB" id="A0A1I0NK57"/>
<organism evidence="2 3">
    <name type="scientific">Roseivirga pacifica</name>
    <dbReference type="NCBI Taxonomy" id="1267423"/>
    <lineage>
        <taxon>Bacteria</taxon>
        <taxon>Pseudomonadati</taxon>
        <taxon>Bacteroidota</taxon>
        <taxon>Cytophagia</taxon>
        <taxon>Cytophagales</taxon>
        <taxon>Roseivirgaceae</taxon>
        <taxon>Roseivirga</taxon>
    </lineage>
</organism>
<dbReference type="Proteomes" id="UP000199437">
    <property type="component" value="Unassembled WGS sequence"/>
</dbReference>
<feature type="domain" description="Amidohydrolase 3" evidence="1">
    <location>
        <begin position="418"/>
        <end position="493"/>
    </location>
</feature>
<dbReference type="InterPro" id="IPR050378">
    <property type="entry name" value="Metallo-dep_Hydrolases_sf"/>
</dbReference>
<evidence type="ECO:0000313" key="2">
    <source>
        <dbReference type="EMBL" id="SEW01869.1"/>
    </source>
</evidence>
<gene>
    <name evidence="2" type="ORF">SAMN05216290_1271</name>
</gene>
<dbReference type="Pfam" id="PF07969">
    <property type="entry name" value="Amidohydro_3"/>
    <property type="match status" value="1"/>
</dbReference>
<dbReference type="InterPro" id="IPR023100">
    <property type="entry name" value="D-aminoacylase_insert_dom_sf"/>
</dbReference>
<evidence type="ECO:0000259" key="1">
    <source>
        <dbReference type="Pfam" id="PF07969"/>
    </source>
</evidence>
<dbReference type="PANTHER" id="PTHR11647">
    <property type="entry name" value="HYDRANTOINASE/DIHYDROPYRIMIDINASE FAMILY MEMBER"/>
    <property type="match status" value="1"/>
</dbReference>
<dbReference type="GeneID" id="99986002"/>
<name>A0A1I0NK57_9BACT</name>
<dbReference type="Gene3D" id="3.20.20.140">
    <property type="entry name" value="Metal-dependent hydrolases"/>
    <property type="match status" value="1"/>
</dbReference>
<dbReference type="Gene3D" id="2.30.40.10">
    <property type="entry name" value="Urease, subunit C, domain 1"/>
    <property type="match status" value="1"/>
</dbReference>